<protein>
    <recommendedName>
        <fullName evidence="2">N-acetylmuramoyl-L-alanine amidase</fullName>
        <ecNumber evidence="2">3.5.1.28</ecNumber>
    </recommendedName>
</protein>
<feature type="domain" description="Peptidase C51" evidence="3">
    <location>
        <begin position="6"/>
        <end position="139"/>
    </location>
</feature>
<organism evidence="5 6">
    <name type="scientific">Streptococcus henryi</name>
    <dbReference type="NCBI Taxonomy" id="439219"/>
    <lineage>
        <taxon>Bacteria</taxon>
        <taxon>Bacillati</taxon>
        <taxon>Bacillota</taxon>
        <taxon>Bacilli</taxon>
        <taxon>Lactobacillales</taxon>
        <taxon>Streptococcaceae</taxon>
        <taxon>Streptococcus</taxon>
    </lineage>
</organism>
<dbReference type="Gene3D" id="3.90.1720.10">
    <property type="entry name" value="endopeptidase domain like (from Nostoc punctiforme)"/>
    <property type="match status" value="1"/>
</dbReference>
<evidence type="ECO:0000256" key="1">
    <source>
        <dbReference type="ARBA" id="ARBA00001561"/>
    </source>
</evidence>
<dbReference type="STRING" id="439219.SAMN02910293_00408"/>
<keyword evidence="6" id="KW-1185">Reference proteome</keyword>
<dbReference type="GO" id="GO:0008745">
    <property type="term" value="F:N-acetylmuramoyl-L-alanine amidase activity"/>
    <property type="evidence" value="ECO:0007669"/>
    <property type="project" value="UniProtKB-EC"/>
</dbReference>
<comment type="catalytic activity">
    <reaction evidence="1">
        <text>Hydrolyzes the link between N-acetylmuramoyl residues and L-amino acid residues in certain cell-wall glycopeptides.</text>
        <dbReference type="EC" id="3.5.1.28"/>
    </reaction>
</comment>
<dbReference type="PROSITE" id="PS51781">
    <property type="entry name" value="SH3B"/>
    <property type="match status" value="1"/>
</dbReference>
<evidence type="ECO:0000313" key="5">
    <source>
        <dbReference type="EMBL" id="SDB08493.1"/>
    </source>
</evidence>
<dbReference type="SMART" id="SM00287">
    <property type="entry name" value="SH3b"/>
    <property type="match status" value="1"/>
</dbReference>
<gene>
    <name evidence="5" type="ORF">SAMN02910293_00408</name>
</gene>
<evidence type="ECO:0000259" key="3">
    <source>
        <dbReference type="PROSITE" id="PS50911"/>
    </source>
</evidence>
<dbReference type="AlphaFoldDB" id="A0A1G6AK57"/>
<dbReference type="PROSITE" id="PS50911">
    <property type="entry name" value="CHAP"/>
    <property type="match status" value="1"/>
</dbReference>
<dbReference type="InterPro" id="IPR007921">
    <property type="entry name" value="CHAP_dom"/>
</dbReference>
<dbReference type="Pfam" id="PF08460">
    <property type="entry name" value="SH3_5"/>
    <property type="match status" value="1"/>
</dbReference>
<accession>A0A1G6AK57</accession>
<feature type="domain" description="SH3b" evidence="4">
    <location>
        <begin position="164"/>
        <end position="231"/>
    </location>
</feature>
<evidence type="ECO:0000256" key="2">
    <source>
        <dbReference type="ARBA" id="ARBA00011901"/>
    </source>
</evidence>
<dbReference type="InterPro" id="IPR003646">
    <property type="entry name" value="SH3-like_bac-type"/>
</dbReference>
<sequence length="240" mass="25727">MTTVKEVVNWAKGLADSGKGVDFDGYYGTQCVDLPNWILGKFFGKSIWGNAIDLLNSAKQAGYTVIYDAPGVNPKAGDIFVMRVSSHIYGHTGLVIADSDGYSIKTIEQNVDGNADALTVGGPARYITRSFNGVVGWIRPPYSNVTQTTNATSTAASGKIKDERGTMTVKVSALNVRDKPSTSGNIVATYRNGDSLNYDSVYNADGYIWVSYISTSGKRRYVAAGISKNGLNTAPFGTFK</sequence>
<dbReference type="Pfam" id="PF05257">
    <property type="entry name" value="CHAP"/>
    <property type="match status" value="1"/>
</dbReference>
<evidence type="ECO:0000259" key="4">
    <source>
        <dbReference type="PROSITE" id="PS51781"/>
    </source>
</evidence>
<dbReference type="SUPFAM" id="SSF54001">
    <property type="entry name" value="Cysteine proteinases"/>
    <property type="match status" value="1"/>
</dbReference>
<dbReference type="EC" id="3.5.1.28" evidence="2"/>
<dbReference type="InterPro" id="IPR038765">
    <property type="entry name" value="Papain-like_cys_pep_sf"/>
</dbReference>
<name>A0A1G6AK57_9STRE</name>
<dbReference type="EMBL" id="FMXP01000005">
    <property type="protein sequence ID" value="SDB08493.1"/>
    <property type="molecule type" value="Genomic_DNA"/>
</dbReference>
<proteinExistence type="predicted"/>
<evidence type="ECO:0000313" key="6">
    <source>
        <dbReference type="Proteomes" id="UP000182508"/>
    </source>
</evidence>
<dbReference type="Proteomes" id="UP000182508">
    <property type="component" value="Unassembled WGS sequence"/>
</dbReference>
<dbReference type="RefSeq" id="WP_074485162.1">
    <property type="nucleotide sequence ID" value="NZ_FMXP01000005.1"/>
</dbReference>
<dbReference type="Gene3D" id="2.30.30.40">
    <property type="entry name" value="SH3 Domains"/>
    <property type="match status" value="1"/>
</dbReference>
<reference evidence="5 6" key="1">
    <citation type="submission" date="2016-10" db="EMBL/GenBank/DDBJ databases">
        <authorList>
            <person name="de Groot N.N."/>
        </authorList>
    </citation>
    <scope>NUCLEOTIDE SEQUENCE [LARGE SCALE GENOMIC DNA]</scope>
    <source>
        <strain evidence="5 6">A-4</strain>
    </source>
</reference>